<dbReference type="OrthoDB" id="428260at2759"/>
<dbReference type="InterPro" id="IPR001466">
    <property type="entry name" value="Beta-lactam-related"/>
</dbReference>
<dbReference type="SUPFAM" id="SSF56601">
    <property type="entry name" value="beta-lactamase/transpeptidase-like"/>
    <property type="match status" value="1"/>
</dbReference>
<dbReference type="PANTHER" id="PTHR43283:SF17">
    <property type="entry name" value="(LOVD), PUTATIVE (AFU_ORTHOLOGUE AFUA_5G00920)-RELATED"/>
    <property type="match status" value="1"/>
</dbReference>
<organism evidence="4 5">
    <name type="scientific">Dactylonectria macrodidyma</name>
    <dbReference type="NCBI Taxonomy" id="307937"/>
    <lineage>
        <taxon>Eukaryota</taxon>
        <taxon>Fungi</taxon>
        <taxon>Dikarya</taxon>
        <taxon>Ascomycota</taxon>
        <taxon>Pezizomycotina</taxon>
        <taxon>Sordariomycetes</taxon>
        <taxon>Hypocreomycetidae</taxon>
        <taxon>Hypocreales</taxon>
        <taxon>Nectriaceae</taxon>
        <taxon>Dactylonectria</taxon>
    </lineage>
</organism>
<dbReference type="Gene3D" id="3.40.710.10">
    <property type="entry name" value="DD-peptidase/beta-lactamase superfamily"/>
    <property type="match status" value="1"/>
</dbReference>
<evidence type="ECO:0000256" key="2">
    <source>
        <dbReference type="ARBA" id="ARBA00022801"/>
    </source>
</evidence>
<evidence type="ECO:0000313" key="4">
    <source>
        <dbReference type="EMBL" id="KAH7146037.1"/>
    </source>
</evidence>
<protein>
    <submittedName>
        <fullName evidence="4">Beta-lactamase/transpeptidase-like protein</fullName>
    </submittedName>
</protein>
<dbReference type="Pfam" id="PF00144">
    <property type="entry name" value="Beta-lactamase"/>
    <property type="match status" value="1"/>
</dbReference>
<accession>A0A9P9EVI0</accession>
<dbReference type="Proteomes" id="UP000738349">
    <property type="component" value="Unassembled WGS sequence"/>
</dbReference>
<keyword evidence="5" id="KW-1185">Reference proteome</keyword>
<dbReference type="AlphaFoldDB" id="A0A9P9EVI0"/>
<dbReference type="GO" id="GO:0016787">
    <property type="term" value="F:hydrolase activity"/>
    <property type="evidence" value="ECO:0007669"/>
    <property type="project" value="UniProtKB-KW"/>
</dbReference>
<gene>
    <name evidence="4" type="ORF">EDB81DRAFT_842349</name>
</gene>
<dbReference type="InterPro" id="IPR050789">
    <property type="entry name" value="Diverse_Enzym_Activities"/>
</dbReference>
<name>A0A9P9EVI0_9HYPO</name>
<proteinExistence type="inferred from homology"/>
<keyword evidence="2" id="KW-0378">Hydrolase</keyword>
<sequence>MAHSESMASVEDAFRGATSDAKGLPHAALIAMDKDGNIIQALATGTFKPLSVISGPQQPFTHDTICWLASCTKLMTTIAALQLVERGLLSLNEDIAPILPELAKVQILVDVKETGPIFRPRTRPITLRSLLTHSSGLVYESMDPKMTAWGEWVRKNYPEEVANLNSTEPAKAFSGPLLFEPGEGWAYSTGLDWVGIAVARVSGLPLTQYLKQHIWSPLGMDSTTFDLSTRPDLLSRAALMTFRADDGELVSGETALKAFGVQNGTLYVTESGGGGCFSTANDYIKLLRSIHTNDGMLLKPESVEEMFKPQLADPIHLKRYHLGPGSNPLMGNIPHETRVDFGLGGLVVMDDLERVGRREGSMQWGGMPNLFWWMSPKNGVCGCYFQQLLPPGDKMAVDMYQRFERATYSL</sequence>
<dbReference type="EMBL" id="JAGMUV010000008">
    <property type="protein sequence ID" value="KAH7146037.1"/>
    <property type="molecule type" value="Genomic_DNA"/>
</dbReference>
<reference evidence="4" key="1">
    <citation type="journal article" date="2021" name="Nat. Commun.">
        <title>Genetic determinants of endophytism in the Arabidopsis root mycobiome.</title>
        <authorList>
            <person name="Mesny F."/>
            <person name="Miyauchi S."/>
            <person name="Thiergart T."/>
            <person name="Pickel B."/>
            <person name="Atanasova L."/>
            <person name="Karlsson M."/>
            <person name="Huettel B."/>
            <person name="Barry K.W."/>
            <person name="Haridas S."/>
            <person name="Chen C."/>
            <person name="Bauer D."/>
            <person name="Andreopoulos W."/>
            <person name="Pangilinan J."/>
            <person name="LaButti K."/>
            <person name="Riley R."/>
            <person name="Lipzen A."/>
            <person name="Clum A."/>
            <person name="Drula E."/>
            <person name="Henrissat B."/>
            <person name="Kohler A."/>
            <person name="Grigoriev I.V."/>
            <person name="Martin F.M."/>
            <person name="Hacquard S."/>
        </authorList>
    </citation>
    <scope>NUCLEOTIDE SEQUENCE</scope>
    <source>
        <strain evidence="4">MPI-CAGE-AT-0147</strain>
    </source>
</reference>
<comment type="caution">
    <text evidence="4">The sequence shown here is derived from an EMBL/GenBank/DDBJ whole genome shotgun (WGS) entry which is preliminary data.</text>
</comment>
<dbReference type="PANTHER" id="PTHR43283">
    <property type="entry name" value="BETA-LACTAMASE-RELATED"/>
    <property type="match status" value="1"/>
</dbReference>
<evidence type="ECO:0000313" key="5">
    <source>
        <dbReference type="Proteomes" id="UP000738349"/>
    </source>
</evidence>
<evidence type="ECO:0000259" key="3">
    <source>
        <dbReference type="Pfam" id="PF00144"/>
    </source>
</evidence>
<dbReference type="InterPro" id="IPR012338">
    <property type="entry name" value="Beta-lactam/transpept-like"/>
</dbReference>
<comment type="similarity">
    <text evidence="1">Belongs to the class-A beta-lactamase family.</text>
</comment>
<feature type="domain" description="Beta-lactamase-related" evidence="3">
    <location>
        <begin position="56"/>
        <end position="403"/>
    </location>
</feature>
<evidence type="ECO:0000256" key="1">
    <source>
        <dbReference type="ARBA" id="ARBA00009009"/>
    </source>
</evidence>